<comment type="cofactor">
    <cofactor evidence="1">
        <name>FMN</name>
        <dbReference type="ChEBI" id="CHEBI:58210"/>
    </cofactor>
</comment>
<dbReference type="RefSeq" id="XP_016606184.1">
    <property type="nucleotide sequence ID" value="XM_016754749.1"/>
</dbReference>
<dbReference type="PANTHER" id="PTHR22893:SF91">
    <property type="entry name" value="NADPH DEHYDROGENASE 2-RELATED"/>
    <property type="match status" value="1"/>
</dbReference>
<dbReference type="InParanoid" id="A0A0L0HBA6"/>
<dbReference type="GO" id="GO:0005829">
    <property type="term" value="C:cytosol"/>
    <property type="evidence" value="ECO:0007669"/>
    <property type="project" value="UniProtKB-ARBA"/>
</dbReference>
<name>A0A0L0HBA6_SPIPD</name>
<gene>
    <name evidence="5" type="ORF">SPPG_06548</name>
</gene>
<dbReference type="VEuPathDB" id="FungiDB:SPPG_06548"/>
<dbReference type="Pfam" id="PF00724">
    <property type="entry name" value="Oxidored_FMN"/>
    <property type="match status" value="1"/>
</dbReference>
<dbReference type="GO" id="GO:0010181">
    <property type="term" value="F:FMN binding"/>
    <property type="evidence" value="ECO:0007669"/>
    <property type="project" value="InterPro"/>
</dbReference>
<dbReference type="InterPro" id="IPR045247">
    <property type="entry name" value="Oye-like"/>
</dbReference>
<dbReference type="OMA" id="APCTRMR"/>
<dbReference type="GO" id="GO:0016628">
    <property type="term" value="F:oxidoreductase activity, acting on the CH-CH group of donors, NAD or NADP as acceptor"/>
    <property type="evidence" value="ECO:0007669"/>
    <property type="project" value="UniProtKB-ARBA"/>
</dbReference>
<dbReference type="InterPro" id="IPR001155">
    <property type="entry name" value="OxRdtase_FMN_N"/>
</dbReference>
<dbReference type="FunCoup" id="A0A0L0HBA6">
    <property type="interactions" value="232"/>
</dbReference>
<dbReference type="AlphaFoldDB" id="A0A0L0HBA6"/>
<dbReference type="FunFam" id="3.20.20.70:FF:000059">
    <property type="entry name" value="N-ethylmaleimide reductase, FMN-linked"/>
    <property type="match status" value="1"/>
</dbReference>
<proteinExistence type="inferred from homology"/>
<dbReference type="InterPro" id="IPR013785">
    <property type="entry name" value="Aldolase_TIM"/>
</dbReference>
<evidence type="ECO:0000313" key="5">
    <source>
        <dbReference type="EMBL" id="KNC98144.1"/>
    </source>
</evidence>
<dbReference type="SUPFAM" id="SSF51395">
    <property type="entry name" value="FMN-linked oxidoreductases"/>
    <property type="match status" value="1"/>
</dbReference>
<dbReference type="Proteomes" id="UP000053201">
    <property type="component" value="Unassembled WGS sequence"/>
</dbReference>
<keyword evidence="3" id="KW-0560">Oxidoreductase</keyword>
<evidence type="ECO:0000313" key="6">
    <source>
        <dbReference type="Proteomes" id="UP000053201"/>
    </source>
</evidence>
<dbReference type="EMBL" id="KQ257461">
    <property type="protein sequence ID" value="KNC98144.1"/>
    <property type="molecule type" value="Genomic_DNA"/>
</dbReference>
<dbReference type="eggNOG" id="KOG0134">
    <property type="taxonomic scope" value="Eukaryota"/>
</dbReference>
<dbReference type="PANTHER" id="PTHR22893">
    <property type="entry name" value="NADH OXIDOREDUCTASE-RELATED"/>
    <property type="match status" value="1"/>
</dbReference>
<dbReference type="Gene3D" id="3.20.20.70">
    <property type="entry name" value="Aldolase class I"/>
    <property type="match status" value="1"/>
</dbReference>
<dbReference type="OrthoDB" id="276546at2759"/>
<evidence type="ECO:0000256" key="3">
    <source>
        <dbReference type="ARBA" id="ARBA00023002"/>
    </source>
</evidence>
<evidence type="ECO:0000256" key="2">
    <source>
        <dbReference type="ARBA" id="ARBA00005979"/>
    </source>
</evidence>
<organism evidence="5 6">
    <name type="scientific">Spizellomyces punctatus (strain DAOM BR117)</name>
    <dbReference type="NCBI Taxonomy" id="645134"/>
    <lineage>
        <taxon>Eukaryota</taxon>
        <taxon>Fungi</taxon>
        <taxon>Fungi incertae sedis</taxon>
        <taxon>Chytridiomycota</taxon>
        <taxon>Chytridiomycota incertae sedis</taxon>
        <taxon>Chytridiomycetes</taxon>
        <taxon>Spizellomycetales</taxon>
        <taxon>Spizellomycetaceae</taxon>
        <taxon>Spizellomyces</taxon>
    </lineage>
</organism>
<dbReference type="STRING" id="645134.A0A0L0HBA6"/>
<reference evidence="5 6" key="1">
    <citation type="submission" date="2009-08" db="EMBL/GenBank/DDBJ databases">
        <title>The Genome Sequence of Spizellomyces punctatus strain DAOM BR117.</title>
        <authorList>
            <consortium name="The Broad Institute Genome Sequencing Platform"/>
            <person name="Russ C."/>
            <person name="Cuomo C."/>
            <person name="Shea T."/>
            <person name="Young S.K."/>
            <person name="Zeng Q."/>
            <person name="Koehrsen M."/>
            <person name="Haas B."/>
            <person name="Borodovsky M."/>
            <person name="Guigo R."/>
            <person name="Alvarado L."/>
            <person name="Berlin A."/>
            <person name="Bochicchio J."/>
            <person name="Borenstein D."/>
            <person name="Chapman S."/>
            <person name="Chen Z."/>
            <person name="Engels R."/>
            <person name="Freedman E."/>
            <person name="Gellesch M."/>
            <person name="Goldberg J."/>
            <person name="Griggs A."/>
            <person name="Gujja S."/>
            <person name="Heiman D."/>
            <person name="Hepburn T."/>
            <person name="Howarth C."/>
            <person name="Jen D."/>
            <person name="Larson L."/>
            <person name="Lewis B."/>
            <person name="Mehta T."/>
            <person name="Park D."/>
            <person name="Pearson M."/>
            <person name="Roberts A."/>
            <person name="Saif S."/>
            <person name="Shenoy N."/>
            <person name="Sisk P."/>
            <person name="Stolte C."/>
            <person name="Sykes S."/>
            <person name="Thomson T."/>
            <person name="Walk T."/>
            <person name="White J."/>
            <person name="Yandava C."/>
            <person name="Burger G."/>
            <person name="Gray M.W."/>
            <person name="Holland P.W.H."/>
            <person name="King N."/>
            <person name="Lang F.B.F."/>
            <person name="Roger A.J."/>
            <person name="Ruiz-Trillo I."/>
            <person name="Lander E."/>
            <person name="Nusbaum C."/>
        </authorList>
    </citation>
    <scope>NUCLEOTIDE SEQUENCE [LARGE SCALE GENOMIC DNA]</scope>
    <source>
        <strain evidence="5 6">DAOM BR117</strain>
    </source>
</reference>
<dbReference type="GeneID" id="27689841"/>
<dbReference type="CDD" id="cd02933">
    <property type="entry name" value="OYE_like_FMN"/>
    <property type="match status" value="1"/>
</dbReference>
<feature type="domain" description="NADH:flavin oxidoreductase/NADH oxidase N-terminal" evidence="4">
    <location>
        <begin position="6"/>
        <end position="347"/>
    </location>
</feature>
<keyword evidence="6" id="KW-1185">Reference proteome</keyword>
<evidence type="ECO:0000259" key="4">
    <source>
        <dbReference type="Pfam" id="PF00724"/>
    </source>
</evidence>
<evidence type="ECO:0000256" key="1">
    <source>
        <dbReference type="ARBA" id="ARBA00001917"/>
    </source>
</evidence>
<protein>
    <recommendedName>
        <fullName evidence="4">NADH:flavin oxidoreductase/NADH oxidase N-terminal domain-containing protein</fullName>
    </recommendedName>
</protein>
<comment type="similarity">
    <text evidence="2">Belongs to the NADH:flavin oxidoreductase/NADH oxidase family.</text>
</comment>
<accession>A0A0L0HBA6</accession>
<sequence length="379" mass="42474">MVGKASLFAPLRLSPQITLAHRIVMAPLTRNRAIDANIPNELMAKYYEQRSNEGGLIITEGTAISKYGHGYANVPGIYTDEMEDGWKKIVKRVHAKKGIFFMQLWHVGRQSHPAFMPNNELPHSASAVQPNTNVYLPTGKMEKAPTPHAMTIDEIRRTLNDYKEAARRARRAGFDGVELHGANGYLIDQFLQDGTNKRTDAYGGSIENRARFAIEAIEAAIEGVGGEAGRVGIRFAPWGTFGDMSESNTEALFSYVLEKVNKFNLAYVHLVEPRINGNQDKSDASHARELQPFRDIYKGNFMVAGGYLKENANEAIQSGYADLVAFGRWYLANPDFVERLRKDLPLNKYHRPTFYTNGAEGYVDYPFFEEVKQVGVQSS</sequence>